<dbReference type="Gene3D" id="2.40.50.100">
    <property type="match status" value="1"/>
</dbReference>
<sequence length="497" mass="51729">MRFLARSLTGLFLAALTLGLLAIGASLIAGALSERLSTERPAQPARERVFSANVQTVTPGVLTPQTVAFGEIRSRRTLELRAPRGGRVLEIADGVEDGATVTQGQVLVRLDPADATSARDLAQAGVSEAEAEVRDGDRGLLLARDDLAAADAQANLRRQALTRQEDLLARGVGSAAAVETAALALSSAEQATLSRRSALAQAEARVDQAASGLTRARIALAEAERALDDTVIRASFTGRLNGVTVVAGGLVGANERLAELIDPDRLEVSFRLSTAQFSRLLDDQGSLIAAPVAVSLDVLGAEIAAVGRVDRVGAAVGEGATGRLIYAALDAARGFRPGDFVTVAIAEPEVAGVALLPATAVDSTGGILVVGAEDRLEVQVVPVLRRQGDDVIVDVRGIAGREVVVERSPLLGAGIRINPIRPGSTATDASPDARAQVQPAALTETIQLTPERRAGLIAFVEGNARMPDEAKARMLEQLAQDQVPAQVVTRLEDRMGG</sequence>
<dbReference type="RefSeq" id="WP_135430446.1">
    <property type="nucleotide sequence ID" value="NZ_RPEM01000005.1"/>
</dbReference>
<dbReference type="SUPFAM" id="SSF111369">
    <property type="entry name" value="HlyD-like secretion proteins"/>
    <property type="match status" value="1"/>
</dbReference>
<gene>
    <name evidence="1" type="ORF">EEB11_09045</name>
</gene>
<dbReference type="Gene3D" id="1.10.287.470">
    <property type="entry name" value="Helix hairpin bin"/>
    <property type="match status" value="1"/>
</dbReference>
<reference evidence="1 2" key="1">
    <citation type="submission" date="2018-11" db="EMBL/GenBank/DDBJ databases">
        <title>Tabrizicola sp. isolated from sediment of alpine lake.</title>
        <authorList>
            <person name="Liu Z."/>
        </authorList>
    </citation>
    <scope>NUCLEOTIDE SEQUENCE [LARGE SCALE GENOMIC DNA]</scope>
    <source>
        <strain evidence="1 2">DRYC-M-16</strain>
    </source>
</reference>
<evidence type="ECO:0000313" key="2">
    <source>
        <dbReference type="Proteomes" id="UP000297741"/>
    </source>
</evidence>
<dbReference type="PANTHER" id="PTHR30469">
    <property type="entry name" value="MULTIDRUG RESISTANCE PROTEIN MDTA"/>
    <property type="match status" value="1"/>
</dbReference>
<dbReference type="Proteomes" id="UP000297741">
    <property type="component" value="Unassembled WGS sequence"/>
</dbReference>
<dbReference type="EMBL" id="RPEM01000005">
    <property type="protein sequence ID" value="TGD43537.1"/>
    <property type="molecule type" value="Genomic_DNA"/>
</dbReference>
<proteinExistence type="predicted"/>
<dbReference type="PANTHER" id="PTHR30469:SF15">
    <property type="entry name" value="HLYD FAMILY OF SECRETION PROTEINS"/>
    <property type="match status" value="1"/>
</dbReference>
<evidence type="ECO:0000313" key="1">
    <source>
        <dbReference type="EMBL" id="TGD43537.1"/>
    </source>
</evidence>
<name>A0ABY2KR06_9RHOB</name>
<organism evidence="1 2">
    <name type="scientific">Pseudotabrizicola sediminis</name>
    <dbReference type="NCBI Taxonomy" id="2486418"/>
    <lineage>
        <taxon>Bacteria</taxon>
        <taxon>Pseudomonadati</taxon>
        <taxon>Pseudomonadota</taxon>
        <taxon>Alphaproteobacteria</taxon>
        <taxon>Rhodobacterales</taxon>
        <taxon>Paracoccaceae</taxon>
        <taxon>Pseudotabrizicola</taxon>
    </lineage>
</organism>
<protein>
    <submittedName>
        <fullName evidence="1">HlyD family efflux transporter periplasmic adaptor subunit</fullName>
    </submittedName>
</protein>
<dbReference type="Gene3D" id="2.40.30.170">
    <property type="match status" value="1"/>
</dbReference>
<comment type="caution">
    <text evidence="1">The sequence shown here is derived from an EMBL/GenBank/DDBJ whole genome shotgun (WGS) entry which is preliminary data.</text>
</comment>
<keyword evidence="2" id="KW-1185">Reference proteome</keyword>
<accession>A0ABY2KR06</accession>